<dbReference type="Proteomes" id="UP000738431">
    <property type="component" value="Chromosome"/>
</dbReference>
<accession>A0ABZ1CE54</accession>
<dbReference type="InterPro" id="IPR013022">
    <property type="entry name" value="Xyl_isomerase-like_TIM-brl"/>
</dbReference>
<dbReference type="GO" id="GO:0016853">
    <property type="term" value="F:isomerase activity"/>
    <property type="evidence" value="ECO:0007669"/>
    <property type="project" value="UniProtKB-KW"/>
</dbReference>
<evidence type="ECO:0000259" key="2">
    <source>
        <dbReference type="Pfam" id="PF01261"/>
    </source>
</evidence>
<dbReference type="Gene3D" id="3.20.20.150">
    <property type="entry name" value="Divalent-metal-dependent TIM barrel enzymes"/>
    <property type="match status" value="1"/>
</dbReference>
<organism evidence="3 4">
    <name type="scientific">Actomonas aquatica</name>
    <dbReference type="NCBI Taxonomy" id="2866162"/>
    <lineage>
        <taxon>Bacteria</taxon>
        <taxon>Pseudomonadati</taxon>
        <taxon>Verrucomicrobiota</taxon>
        <taxon>Opitutia</taxon>
        <taxon>Opitutales</taxon>
        <taxon>Opitutaceae</taxon>
        <taxon>Actomonas</taxon>
    </lineage>
</organism>
<keyword evidence="1" id="KW-0732">Signal</keyword>
<dbReference type="Pfam" id="PF01261">
    <property type="entry name" value="AP_endonuc_2"/>
    <property type="match status" value="1"/>
</dbReference>
<dbReference type="InterPro" id="IPR050312">
    <property type="entry name" value="IolE/XylAMocC-like"/>
</dbReference>
<gene>
    <name evidence="3" type="ORF">K1X11_010830</name>
</gene>
<evidence type="ECO:0000256" key="1">
    <source>
        <dbReference type="SAM" id="SignalP"/>
    </source>
</evidence>
<evidence type="ECO:0000313" key="3">
    <source>
        <dbReference type="EMBL" id="WRQ89901.1"/>
    </source>
</evidence>
<dbReference type="SUPFAM" id="SSF51658">
    <property type="entry name" value="Xylose isomerase-like"/>
    <property type="match status" value="1"/>
</dbReference>
<feature type="signal peptide" evidence="1">
    <location>
        <begin position="1"/>
        <end position="23"/>
    </location>
</feature>
<reference evidence="3 4" key="1">
    <citation type="submission" date="2023-12" db="EMBL/GenBank/DDBJ databases">
        <title>Description of an unclassified Opitutus bacterium of Verrucomicrobiota.</title>
        <authorList>
            <person name="Zhang D.-F."/>
        </authorList>
    </citation>
    <scope>NUCLEOTIDE SEQUENCE [LARGE SCALE GENOMIC DNA]</scope>
    <source>
        <strain evidence="3 4">WL0086</strain>
    </source>
</reference>
<feature type="domain" description="Xylose isomerase-like TIM barrel" evidence="2">
    <location>
        <begin position="76"/>
        <end position="287"/>
    </location>
</feature>
<dbReference type="EMBL" id="CP139781">
    <property type="protein sequence ID" value="WRQ89901.1"/>
    <property type="molecule type" value="Genomic_DNA"/>
</dbReference>
<name>A0ABZ1CE54_9BACT</name>
<keyword evidence="3" id="KW-0413">Isomerase</keyword>
<feature type="chain" id="PRO_5046291054" evidence="1">
    <location>
        <begin position="24"/>
        <end position="291"/>
    </location>
</feature>
<evidence type="ECO:0000313" key="4">
    <source>
        <dbReference type="Proteomes" id="UP000738431"/>
    </source>
</evidence>
<sequence length="291" mass="31432">MISFFRRTGLAVLCGAAISPLWAHPHEPTAPLADQLGLQLWSVRGSFLQDPFAAMDMVAGYGIKEVETAGTARMTPTQFRAELDQRGLKAVSAHVQYDALREDFAAVLNEVVTLGVEYAIVPWIPHDGEFTAESAQVAAADFAKWGDAFAAAGIKFGYHPHGYEFGAGKLAGDTPFDVMAAATAGHNVYFEMDVFWVVHGGADPLALLEKYAGRWVALHVKDIRKGAETGFATGGAPATDKVIVGTGQIDWPTLLKACREAGIRHYFIEDESPDPLANIPQSLEYLRGLDL</sequence>
<proteinExistence type="predicted"/>
<dbReference type="InterPro" id="IPR036237">
    <property type="entry name" value="Xyl_isomerase-like_sf"/>
</dbReference>
<protein>
    <submittedName>
        <fullName evidence="3">Sugar phosphate isomerase/epimerase</fullName>
    </submittedName>
</protein>
<dbReference type="PANTHER" id="PTHR12110">
    <property type="entry name" value="HYDROXYPYRUVATE ISOMERASE"/>
    <property type="match status" value="1"/>
</dbReference>
<dbReference type="PANTHER" id="PTHR12110:SF41">
    <property type="entry name" value="INOSOSE DEHYDRATASE"/>
    <property type="match status" value="1"/>
</dbReference>
<keyword evidence="4" id="KW-1185">Reference proteome</keyword>
<dbReference type="RefSeq" id="WP_221032358.1">
    <property type="nucleotide sequence ID" value="NZ_CP139781.1"/>
</dbReference>